<reference evidence="1 2" key="1">
    <citation type="submission" date="2017-06" db="EMBL/GenBank/DDBJ databases">
        <title>Genome sequence of Bacillus sonorensis strain SRCM101395.</title>
        <authorList>
            <person name="Cho S.H."/>
        </authorList>
    </citation>
    <scope>NUCLEOTIDE SEQUENCE [LARGE SCALE GENOMIC DNA]</scope>
    <source>
        <strain evidence="1 2">SRCM101395</strain>
    </source>
</reference>
<dbReference type="EMBL" id="CP021920">
    <property type="protein sequence ID" value="ASB90406.1"/>
    <property type="molecule type" value="Genomic_DNA"/>
</dbReference>
<evidence type="ECO:0008006" key="3">
    <source>
        <dbReference type="Google" id="ProtNLM"/>
    </source>
</evidence>
<protein>
    <recommendedName>
        <fullName evidence="3">Transcriptional regulator</fullName>
    </recommendedName>
</protein>
<name>A0ABN5AID1_9BACI</name>
<sequence length="116" mass="13605">MIKCWRKQFGAAKQVTHAGFLTMANLTTDTQLIFTQRRFQLFCTASYTLIIKGEIATVFYCRYFIYGLMMLFWNTSHQEDYEEALAEDVAKVYILLKNYKYSTYFLGKAIKSSKLT</sequence>
<evidence type="ECO:0000313" key="1">
    <source>
        <dbReference type="EMBL" id="ASB90406.1"/>
    </source>
</evidence>
<organism evidence="1 2">
    <name type="scientific">Bacillus sonorensis</name>
    <dbReference type="NCBI Taxonomy" id="119858"/>
    <lineage>
        <taxon>Bacteria</taxon>
        <taxon>Bacillati</taxon>
        <taxon>Bacillota</taxon>
        <taxon>Bacilli</taxon>
        <taxon>Bacillales</taxon>
        <taxon>Bacillaceae</taxon>
        <taxon>Bacillus</taxon>
    </lineage>
</organism>
<gene>
    <name evidence="1" type="ORF">S101395_03901</name>
</gene>
<evidence type="ECO:0000313" key="2">
    <source>
        <dbReference type="Proteomes" id="UP000196877"/>
    </source>
</evidence>
<keyword evidence="2" id="KW-1185">Reference proteome</keyword>
<accession>A0ABN5AID1</accession>
<proteinExistence type="predicted"/>
<dbReference type="Proteomes" id="UP000196877">
    <property type="component" value="Chromosome"/>
</dbReference>